<dbReference type="Gene3D" id="1.10.1370.10">
    <property type="entry name" value="Neurolysin, domain 3"/>
    <property type="match status" value="1"/>
</dbReference>
<evidence type="ECO:0000256" key="2">
    <source>
        <dbReference type="ARBA" id="ARBA00022670"/>
    </source>
</evidence>
<evidence type="ECO:0000256" key="4">
    <source>
        <dbReference type="ARBA" id="ARBA00022801"/>
    </source>
</evidence>
<dbReference type="InterPro" id="IPR024079">
    <property type="entry name" value="MetalloPept_cat_dom_sf"/>
</dbReference>
<sequence length="601" mass="68540">MAEDSPELRSAIEEVQPEKVKFQLRLGQSKRIFAAFKAIRDSSNWESLSDAQKRIVEVELRDAVLNGVSLEDDNRQRFNEIQQELEKLSQKFEENILDAKKRFEKLITDKKDIEGLPATALAMAAQMAISKGHEDASAENGPWVMSLDGPSYHSIMQHAKNRSLREEVYRAYMTCASSGDLNNTPIIDQILKLRLEKANLLGYINYAEVSMESKMATVNKAEELIEELRSASWSHALQDMEDIKSFAESQNEEEVDELNHWDIKFWSERLHEFKFHINEEDLREFFPLPKVIDGLFSLAKMLFSIDISPADGLAPVWNKDVRFYCVKDSCGRPMAYLYFDLYSHPYEKCGGAWVAEVVGRSRVLSHDGISSRLPIAHVVCNQTPPLAGKPSLMNFREVKALFHEFGHALQHVLTKQDEGLVSGFRGIEWDAVELPSQFMENWCYHRDSLMRIAKHYETGECLPEEVCSKLLSARTFHAGSELLRQLRFASVDMELHTKYIPGGSESVYDVDQRIGRRTHAIPLLPEEKFLCSLSHIFSDKYAAGYYSYQWAEVLSSDAFSAFEEAGLDNDRVFTEFQGREPSTEALLRHNGLLPLTATAKV</sequence>
<reference evidence="13 14" key="1">
    <citation type="journal article" date="2019" name="Plant Biotechnol. J.">
        <title>The red bayberry genome and genetic basis of sex determination.</title>
        <authorList>
            <person name="Jia H.M."/>
            <person name="Jia H.J."/>
            <person name="Cai Q.L."/>
            <person name="Wang Y."/>
            <person name="Zhao H.B."/>
            <person name="Yang W.F."/>
            <person name="Wang G.Y."/>
            <person name="Li Y.H."/>
            <person name="Zhan D.L."/>
            <person name="Shen Y.T."/>
            <person name="Niu Q.F."/>
            <person name="Chang L."/>
            <person name="Qiu J."/>
            <person name="Zhao L."/>
            <person name="Xie H.B."/>
            <person name="Fu W.Y."/>
            <person name="Jin J."/>
            <person name="Li X.W."/>
            <person name="Jiao Y."/>
            <person name="Zhou C.C."/>
            <person name="Tu T."/>
            <person name="Chai C.Y."/>
            <person name="Gao J.L."/>
            <person name="Fan L.J."/>
            <person name="van de Weg E."/>
            <person name="Wang J.Y."/>
            <person name="Gao Z.S."/>
        </authorList>
    </citation>
    <scope>NUCLEOTIDE SEQUENCE [LARGE SCALE GENOMIC DNA]</scope>
    <source>
        <tissue evidence="13">Leaves</tissue>
    </source>
</reference>
<dbReference type="AlphaFoldDB" id="A0A6A1WRR4"/>
<protein>
    <recommendedName>
        <fullName evidence="8">oligopeptidase A</fullName>
        <ecNumber evidence="8">3.4.24.70</ecNumber>
    </recommendedName>
</protein>
<dbReference type="GO" id="GO:0005829">
    <property type="term" value="C:cytosol"/>
    <property type="evidence" value="ECO:0007669"/>
    <property type="project" value="UniProtKB-ARBA"/>
</dbReference>
<dbReference type="InterPro" id="IPR045666">
    <property type="entry name" value="OpdA_N"/>
</dbReference>
<keyword evidence="3 9" id="KW-0479">Metal-binding</keyword>
<feature type="domain" description="Peptidase M3A/M3B catalytic" evidence="11">
    <location>
        <begin position="155"/>
        <end position="569"/>
    </location>
</feature>
<comment type="cofactor">
    <cofactor evidence="9">
        <name>Zn(2+)</name>
        <dbReference type="ChEBI" id="CHEBI:29105"/>
    </cofactor>
    <text evidence="9">Binds 1 zinc ion.</text>
</comment>
<comment type="caution">
    <text evidence="13">The sequence shown here is derived from an EMBL/GenBank/DDBJ whole genome shotgun (WGS) entry which is preliminary data.</text>
</comment>
<evidence type="ECO:0000256" key="1">
    <source>
        <dbReference type="ARBA" id="ARBA00006040"/>
    </source>
</evidence>
<dbReference type="PANTHER" id="PTHR11804:SF83">
    <property type="entry name" value="LD37516P"/>
    <property type="match status" value="1"/>
</dbReference>
<dbReference type="GO" id="GO:0006508">
    <property type="term" value="P:proteolysis"/>
    <property type="evidence" value="ECO:0007669"/>
    <property type="project" value="UniProtKB-KW"/>
</dbReference>
<evidence type="ECO:0000256" key="5">
    <source>
        <dbReference type="ARBA" id="ARBA00022833"/>
    </source>
</evidence>
<dbReference type="Pfam" id="PF01432">
    <property type="entry name" value="Peptidase_M3"/>
    <property type="match status" value="1"/>
</dbReference>
<dbReference type="FunFam" id="1.10.1370.40:FF:000009">
    <property type="entry name" value="Zincin-like metalloproteases family protein"/>
    <property type="match status" value="1"/>
</dbReference>
<keyword evidence="10" id="KW-0175">Coiled coil</keyword>
<evidence type="ECO:0000259" key="11">
    <source>
        <dbReference type="Pfam" id="PF01432"/>
    </source>
</evidence>
<dbReference type="InterPro" id="IPR001567">
    <property type="entry name" value="Pept_M3A_M3B_dom"/>
</dbReference>
<evidence type="ECO:0000256" key="10">
    <source>
        <dbReference type="SAM" id="Coils"/>
    </source>
</evidence>
<name>A0A6A1WRR4_9ROSI</name>
<dbReference type="OrthoDB" id="534666at2759"/>
<feature type="coiled-coil region" evidence="10">
    <location>
        <begin position="211"/>
        <end position="257"/>
    </location>
</feature>
<keyword evidence="2 9" id="KW-0645">Protease</keyword>
<dbReference type="FunFam" id="3.40.390.10:FF:000009">
    <property type="entry name" value="Oligopeptidase A"/>
    <property type="match status" value="1"/>
</dbReference>
<feature type="coiled-coil region" evidence="10">
    <location>
        <begin position="71"/>
        <end position="102"/>
    </location>
</feature>
<evidence type="ECO:0000313" key="13">
    <source>
        <dbReference type="EMBL" id="KAB1227346.1"/>
    </source>
</evidence>
<dbReference type="EC" id="3.4.24.70" evidence="8"/>
<evidence type="ECO:0000313" key="14">
    <source>
        <dbReference type="Proteomes" id="UP000516437"/>
    </source>
</evidence>
<dbReference type="CDD" id="cd06456">
    <property type="entry name" value="M3A_DCP"/>
    <property type="match status" value="1"/>
</dbReference>
<dbReference type="GO" id="GO:0006518">
    <property type="term" value="P:peptide metabolic process"/>
    <property type="evidence" value="ECO:0007669"/>
    <property type="project" value="TreeGrafter"/>
</dbReference>
<comment type="catalytic activity">
    <reaction evidence="7">
        <text>Hydrolysis of oligopeptides, with broad specificity. Gly or Ala commonly occur as P1 or P1' residues, but more distant residues are also important, as is shown by the fact that Z-Gly-Pro-Gly-|-Gly-Pro-Ala is cleaved, but not Z-(Gly)(5).</text>
        <dbReference type="EC" id="3.4.24.70"/>
    </reaction>
</comment>
<keyword evidence="6 9" id="KW-0482">Metalloprotease</keyword>
<dbReference type="EMBL" id="RXIC02000019">
    <property type="protein sequence ID" value="KAB1227346.1"/>
    <property type="molecule type" value="Genomic_DNA"/>
</dbReference>
<dbReference type="InterPro" id="IPR034005">
    <property type="entry name" value="M3A_DCP"/>
</dbReference>
<evidence type="ECO:0000259" key="12">
    <source>
        <dbReference type="Pfam" id="PF19310"/>
    </source>
</evidence>
<evidence type="ECO:0000256" key="7">
    <source>
        <dbReference type="ARBA" id="ARBA00024603"/>
    </source>
</evidence>
<evidence type="ECO:0000256" key="6">
    <source>
        <dbReference type="ARBA" id="ARBA00023049"/>
    </source>
</evidence>
<proteinExistence type="inferred from homology"/>
<keyword evidence="4 9" id="KW-0378">Hydrolase</keyword>
<dbReference type="GO" id="GO:0004222">
    <property type="term" value="F:metalloendopeptidase activity"/>
    <property type="evidence" value="ECO:0007669"/>
    <property type="project" value="UniProtKB-EC"/>
</dbReference>
<feature type="domain" description="Oligopeptidase A N-terminal" evidence="12">
    <location>
        <begin position="3"/>
        <end position="75"/>
    </location>
</feature>
<dbReference type="GO" id="GO:0009507">
    <property type="term" value="C:chloroplast"/>
    <property type="evidence" value="ECO:0007669"/>
    <property type="project" value="TreeGrafter"/>
</dbReference>
<accession>A0A6A1WRR4</accession>
<evidence type="ECO:0000256" key="3">
    <source>
        <dbReference type="ARBA" id="ARBA00022723"/>
    </source>
</evidence>
<dbReference type="InterPro" id="IPR045090">
    <property type="entry name" value="Pept_M3A_M3B"/>
</dbReference>
<dbReference type="Proteomes" id="UP000516437">
    <property type="component" value="Chromosome 1"/>
</dbReference>
<evidence type="ECO:0000256" key="8">
    <source>
        <dbReference type="ARBA" id="ARBA00026100"/>
    </source>
</evidence>
<dbReference type="PANTHER" id="PTHR11804">
    <property type="entry name" value="PROTEASE M3 THIMET OLIGOPEPTIDASE-RELATED"/>
    <property type="match status" value="1"/>
</dbReference>
<keyword evidence="14" id="KW-1185">Reference proteome</keyword>
<dbReference type="GO" id="GO:0046872">
    <property type="term" value="F:metal ion binding"/>
    <property type="evidence" value="ECO:0007669"/>
    <property type="project" value="UniProtKB-UniRule"/>
</dbReference>
<comment type="similarity">
    <text evidence="1 9">Belongs to the peptidase M3 family.</text>
</comment>
<organism evidence="13 14">
    <name type="scientific">Morella rubra</name>
    <name type="common">Chinese bayberry</name>
    <dbReference type="NCBI Taxonomy" id="262757"/>
    <lineage>
        <taxon>Eukaryota</taxon>
        <taxon>Viridiplantae</taxon>
        <taxon>Streptophyta</taxon>
        <taxon>Embryophyta</taxon>
        <taxon>Tracheophyta</taxon>
        <taxon>Spermatophyta</taxon>
        <taxon>Magnoliopsida</taxon>
        <taxon>eudicotyledons</taxon>
        <taxon>Gunneridae</taxon>
        <taxon>Pentapetalae</taxon>
        <taxon>rosids</taxon>
        <taxon>fabids</taxon>
        <taxon>Fagales</taxon>
        <taxon>Myricaceae</taxon>
        <taxon>Morella</taxon>
    </lineage>
</organism>
<dbReference type="Pfam" id="PF19310">
    <property type="entry name" value="TOP_N"/>
    <property type="match status" value="1"/>
</dbReference>
<dbReference type="SUPFAM" id="SSF55486">
    <property type="entry name" value="Metalloproteases ('zincins'), catalytic domain"/>
    <property type="match status" value="1"/>
</dbReference>
<keyword evidence="5 9" id="KW-0862">Zinc</keyword>
<gene>
    <name evidence="13" type="ORF">CJ030_MR1G006916</name>
</gene>
<evidence type="ECO:0000256" key="9">
    <source>
        <dbReference type="RuleBase" id="RU003435"/>
    </source>
</evidence>
<dbReference type="Gene3D" id="3.40.390.10">
    <property type="entry name" value="Collagenase (Catalytic Domain)"/>
    <property type="match status" value="1"/>
</dbReference>
<dbReference type="InterPro" id="IPR024077">
    <property type="entry name" value="Neurolysin/TOP_dom2"/>
</dbReference>